<dbReference type="Pfam" id="PF01925">
    <property type="entry name" value="TauE"/>
    <property type="match status" value="1"/>
</dbReference>
<feature type="transmembrane region" description="Helical" evidence="5">
    <location>
        <begin position="72"/>
        <end position="105"/>
    </location>
</feature>
<comment type="subcellular location">
    <subcellularLocation>
        <location evidence="5">Cell membrane</location>
        <topology evidence="5">Multi-pass membrane protein</topology>
    </subcellularLocation>
    <subcellularLocation>
        <location evidence="1">Membrane</location>
        <topology evidence="1">Multi-pass membrane protein</topology>
    </subcellularLocation>
</comment>
<feature type="transmembrane region" description="Helical" evidence="5">
    <location>
        <begin position="111"/>
        <end position="129"/>
    </location>
</feature>
<evidence type="ECO:0000313" key="6">
    <source>
        <dbReference type="EMBL" id="SEH12198.1"/>
    </source>
</evidence>
<keyword evidence="4 5" id="KW-0472">Membrane</keyword>
<evidence type="ECO:0000313" key="7">
    <source>
        <dbReference type="Proteomes" id="UP000199112"/>
    </source>
</evidence>
<proteinExistence type="inferred from homology"/>
<evidence type="ECO:0000256" key="1">
    <source>
        <dbReference type="ARBA" id="ARBA00004141"/>
    </source>
</evidence>
<feature type="transmembrane region" description="Helical" evidence="5">
    <location>
        <begin position="210"/>
        <end position="229"/>
    </location>
</feature>
<dbReference type="EMBL" id="FNWL01000001">
    <property type="protein sequence ID" value="SEH12198.1"/>
    <property type="molecule type" value="Genomic_DNA"/>
</dbReference>
<accession>A0A1H6FPZ3</accession>
<protein>
    <recommendedName>
        <fullName evidence="5">Probable membrane transporter protein</fullName>
    </recommendedName>
</protein>
<feature type="transmembrane region" description="Helical" evidence="5">
    <location>
        <begin position="249"/>
        <end position="272"/>
    </location>
</feature>
<keyword evidence="3 5" id="KW-1133">Transmembrane helix</keyword>
<dbReference type="InterPro" id="IPR002781">
    <property type="entry name" value="TM_pro_TauE-like"/>
</dbReference>
<reference evidence="7" key="1">
    <citation type="submission" date="2016-10" db="EMBL/GenBank/DDBJ databases">
        <authorList>
            <person name="Varghese N."/>
            <person name="Submissions S."/>
        </authorList>
    </citation>
    <scope>NUCLEOTIDE SEQUENCE [LARGE SCALE GENOMIC DNA]</scope>
    <source>
        <strain evidence="7">CGMCC 1.8981</strain>
    </source>
</reference>
<dbReference type="GO" id="GO:0005886">
    <property type="term" value="C:plasma membrane"/>
    <property type="evidence" value="ECO:0007669"/>
    <property type="project" value="UniProtKB-SubCell"/>
</dbReference>
<evidence type="ECO:0000256" key="3">
    <source>
        <dbReference type="ARBA" id="ARBA00022989"/>
    </source>
</evidence>
<dbReference type="AlphaFoldDB" id="A0A1H6FPZ3"/>
<sequence>MTPNSTDERPDRRNIGSRAEQLDRERTAFERVRLSRNTLKRLALVCALYLGVLLAIYATVARTAGRAEFQIIPIVVVIAFVFEGLDSSAGMGFGTALAPLLFILGYEPLQVVPILLLSEMLTGLVAGFVHNEFDNVHFELDPSNDATKLVALFATVGSVAVFTSIVLVYAAVELNTNLIKMYVGGVVVLMGASGLVRAKIGPSLTYRPKLLVGFAVLAGVNKGIGGGGYGPVITLGQLFSGVYEKSATAITTLSEGIVSLVGVITFFLITIHGVSIDPLLLPSIFVGGFLAAIFAPYLVRIVPNAVWRYVIPGYAFLIGISAIVLGLDA</sequence>
<comment type="similarity">
    <text evidence="5">Belongs to the 4-toluene sulfonate uptake permease (TSUP) (TC 2.A.102) family.</text>
</comment>
<feature type="transmembrane region" description="Helical" evidence="5">
    <location>
        <begin position="42"/>
        <end position="60"/>
    </location>
</feature>
<feature type="transmembrane region" description="Helical" evidence="5">
    <location>
        <begin position="305"/>
        <end position="327"/>
    </location>
</feature>
<keyword evidence="7" id="KW-1185">Reference proteome</keyword>
<name>A0A1H6FPZ3_9EURY</name>
<feature type="transmembrane region" description="Helical" evidence="5">
    <location>
        <begin position="178"/>
        <end position="198"/>
    </location>
</feature>
<dbReference type="RefSeq" id="WP_090505160.1">
    <property type="nucleotide sequence ID" value="NZ_FNWL01000001.1"/>
</dbReference>
<feature type="transmembrane region" description="Helical" evidence="5">
    <location>
        <begin position="149"/>
        <end position="172"/>
    </location>
</feature>
<evidence type="ECO:0000256" key="4">
    <source>
        <dbReference type="ARBA" id="ARBA00023136"/>
    </source>
</evidence>
<evidence type="ECO:0000256" key="5">
    <source>
        <dbReference type="RuleBase" id="RU363041"/>
    </source>
</evidence>
<feature type="transmembrane region" description="Helical" evidence="5">
    <location>
        <begin position="279"/>
        <end position="299"/>
    </location>
</feature>
<organism evidence="6 7">
    <name type="scientific">Natronorubrum sediminis</name>
    <dbReference type="NCBI Taxonomy" id="640943"/>
    <lineage>
        <taxon>Archaea</taxon>
        <taxon>Methanobacteriati</taxon>
        <taxon>Methanobacteriota</taxon>
        <taxon>Stenosarchaea group</taxon>
        <taxon>Halobacteria</taxon>
        <taxon>Halobacteriales</taxon>
        <taxon>Natrialbaceae</taxon>
        <taxon>Natronorubrum</taxon>
    </lineage>
</organism>
<keyword evidence="2 5" id="KW-0812">Transmembrane</keyword>
<gene>
    <name evidence="6" type="ORF">SAMN04487967_0699</name>
</gene>
<dbReference type="Proteomes" id="UP000199112">
    <property type="component" value="Unassembled WGS sequence"/>
</dbReference>
<dbReference type="OrthoDB" id="206015at2157"/>
<evidence type="ECO:0000256" key="2">
    <source>
        <dbReference type="ARBA" id="ARBA00022692"/>
    </source>
</evidence>
<keyword evidence="5" id="KW-1003">Cell membrane</keyword>